<keyword evidence="3" id="KW-1185">Reference proteome</keyword>
<reference evidence="2" key="1">
    <citation type="submission" date="2021-06" db="EMBL/GenBank/DDBJ databases">
        <authorList>
            <person name="Criscuolo A."/>
        </authorList>
    </citation>
    <scope>NUCLEOTIDE SEQUENCE</scope>
    <source>
        <strain evidence="2">CIP111600</strain>
    </source>
</reference>
<dbReference type="Pfam" id="PF19269">
    <property type="entry name" value="Anticodon_2"/>
    <property type="match status" value="1"/>
</dbReference>
<proteinExistence type="predicted"/>
<dbReference type="EMBL" id="CAJVAS010000001">
    <property type="protein sequence ID" value="CAG7600333.1"/>
    <property type="molecule type" value="Genomic_DNA"/>
</dbReference>
<evidence type="ECO:0000313" key="3">
    <source>
        <dbReference type="Proteomes" id="UP000693672"/>
    </source>
</evidence>
<protein>
    <recommendedName>
        <fullName evidence="1">Aminoacyl-tRNA synthetase class I anticodon-binding domain-containing protein</fullName>
    </recommendedName>
</protein>
<accession>A0A916JSN2</accession>
<feature type="domain" description="Aminoacyl-tRNA synthetase class I anticodon-binding" evidence="1">
    <location>
        <begin position="1"/>
        <end position="34"/>
    </location>
</feature>
<comment type="caution">
    <text evidence="2">The sequence shown here is derived from an EMBL/GenBank/DDBJ whole genome shotgun (WGS) entry which is preliminary data.</text>
</comment>
<name>A0A916JSN2_9BACL</name>
<dbReference type="RefSeq" id="WP_425517318.1">
    <property type="nucleotide sequence ID" value="NZ_CAJVAS010000001.1"/>
</dbReference>
<dbReference type="AlphaFoldDB" id="A0A916JSN2"/>
<evidence type="ECO:0000259" key="1">
    <source>
        <dbReference type="Pfam" id="PF19269"/>
    </source>
</evidence>
<organism evidence="2 3">
    <name type="scientific">Paenibacillus solanacearum</name>
    <dbReference type="NCBI Taxonomy" id="2048548"/>
    <lineage>
        <taxon>Bacteria</taxon>
        <taxon>Bacillati</taxon>
        <taxon>Bacillota</taxon>
        <taxon>Bacilli</taxon>
        <taxon>Bacillales</taxon>
        <taxon>Paenibacillaceae</taxon>
        <taxon>Paenibacillus</taxon>
    </lineage>
</organism>
<dbReference type="Proteomes" id="UP000693672">
    <property type="component" value="Unassembled WGS sequence"/>
</dbReference>
<evidence type="ECO:0000313" key="2">
    <source>
        <dbReference type="EMBL" id="CAG7600333.1"/>
    </source>
</evidence>
<sequence>MLLRIALTGRTQTPELYDMMQVMGEDRVRGRLNAFARSI</sequence>
<gene>
    <name evidence="2" type="ORF">PAESOLCIP111_00386</name>
</gene>
<dbReference type="InterPro" id="IPR045462">
    <property type="entry name" value="aa-tRNA-synth_I_cd-bd"/>
</dbReference>